<reference evidence="1" key="1">
    <citation type="journal article" date="2016" name="Ticks Tick Borne Dis.">
        <title>De novo assembly and annotation of the salivary gland transcriptome of Rhipicephalus appendiculatus male and female ticks during blood feeding.</title>
        <authorList>
            <person name="de Castro M.H."/>
            <person name="de Klerk D."/>
            <person name="Pienaar R."/>
            <person name="Latif A.A."/>
            <person name="Rees D.J."/>
            <person name="Mans B.J."/>
        </authorList>
    </citation>
    <scope>NUCLEOTIDE SEQUENCE</scope>
    <source>
        <tissue evidence="1">Salivary glands</tissue>
    </source>
</reference>
<evidence type="ECO:0000313" key="1">
    <source>
        <dbReference type="EMBL" id="JAP75928.1"/>
    </source>
</evidence>
<name>A0A131YBM2_RHIAP</name>
<accession>A0A131YBM2</accession>
<dbReference type="AlphaFoldDB" id="A0A131YBM2"/>
<proteinExistence type="predicted"/>
<organism evidence="1">
    <name type="scientific">Rhipicephalus appendiculatus</name>
    <name type="common">Brown ear tick</name>
    <dbReference type="NCBI Taxonomy" id="34631"/>
    <lineage>
        <taxon>Eukaryota</taxon>
        <taxon>Metazoa</taxon>
        <taxon>Ecdysozoa</taxon>
        <taxon>Arthropoda</taxon>
        <taxon>Chelicerata</taxon>
        <taxon>Arachnida</taxon>
        <taxon>Acari</taxon>
        <taxon>Parasitiformes</taxon>
        <taxon>Ixodida</taxon>
        <taxon>Ixodoidea</taxon>
        <taxon>Ixodidae</taxon>
        <taxon>Rhipicephalinae</taxon>
        <taxon>Rhipicephalus</taxon>
        <taxon>Rhipicephalus</taxon>
    </lineage>
</organism>
<sequence>MVGKHSSSKLREHVVLSDVFATVFPLLASSVDLSLISIPPLLVRLLPPFSRLGFLGLDFTSSACADFSHSMARSELMLCARKQVLQTKAAGIAAQA</sequence>
<dbReference type="EMBL" id="GEDV01012629">
    <property type="protein sequence ID" value="JAP75928.1"/>
    <property type="molecule type" value="Transcribed_RNA"/>
</dbReference>
<protein>
    <submittedName>
        <fullName evidence="1">Uncharacterized protein</fullName>
    </submittedName>
</protein>